<proteinExistence type="predicted"/>
<feature type="domain" description="Filamentous haemagglutinin FhaB/tRNA nuclease CdiA-like TPS" evidence="1">
    <location>
        <begin position="31"/>
        <end position="143"/>
    </location>
</feature>
<organism evidence="2 3">
    <name type="scientific">Cylindrospermum stagnale PCC 7417</name>
    <dbReference type="NCBI Taxonomy" id="56107"/>
    <lineage>
        <taxon>Bacteria</taxon>
        <taxon>Bacillati</taxon>
        <taxon>Cyanobacteriota</taxon>
        <taxon>Cyanophyceae</taxon>
        <taxon>Nostocales</taxon>
        <taxon>Nostocaceae</taxon>
        <taxon>Cylindrospermum</taxon>
    </lineage>
</organism>
<dbReference type="AlphaFoldDB" id="K9WYR6"/>
<dbReference type="InterPro" id="IPR008638">
    <property type="entry name" value="FhaB/CdiA-like_TPS"/>
</dbReference>
<dbReference type="HOGENOM" id="CLU_001325_0_0_3"/>
<dbReference type="SUPFAM" id="SSF51126">
    <property type="entry name" value="Pectin lyase-like"/>
    <property type="match status" value="1"/>
</dbReference>
<dbReference type="OrthoDB" id="475384at2"/>
<dbReference type="InterPro" id="IPR011050">
    <property type="entry name" value="Pectin_lyase_fold/virulence"/>
</dbReference>
<protein>
    <submittedName>
        <fullName evidence="2">Filamentous hemagglutinin family N-terminal domain protein</fullName>
    </submittedName>
</protein>
<evidence type="ECO:0000259" key="1">
    <source>
        <dbReference type="SMART" id="SM00912"/>
    </source>
</evidence>
<name>K9WYR6_9NOST</name>
<dbReference type="Pfam" id="PF05860">
    <property type="entry name" value="TPS"/>
    <property type="match status" value="1"/>
</dbReference>
<dbReference type="Proteomes" id="UP000010475">
    <property type="component" value="Chromosome"/>
</dbReference>
<sequence length="784" mass="80570">MRNLWIWFPGLELAIGGVMAYSAHSAIAQITPDGTLPNNSLTEQVGKSININGGTKSGSNLFHSFDQFSVPDGITANFQNIGGIQNIFSRVTGKSISNIEGTLKAEGVSLFLINPNGIVFGPKASLQIGGSFIGSTASSVIFDNGAKFSATDPQTQPLLTVITPIGLQFGATAAPIHNLSQVAPNSSSKIELGGLQVNQGKTLALVGGDITLEGGSLTANSGRIELGSVAANSLVKLKQIEQGWSLGYEDVKGFQNIRLMPRSDNGNQIQSRVDVSGISATTDTAGTSGGSIQVRGRNVEIIGNNSVLASSTFGEANGQDITIIASKLIVQDNAQIITTTNSKGKSGNLIVNALESVELIGGTGGTGLLALTFNEGKAGDITIKTRTLRLKDGAAITAYSATDLISPTQPISEGKGGNITVDASDLVEIAGNPKTETFSILSASTLNYGNAGTVNITTGQLIVRDRGLISVGVNSAKNLPNQGDQSNLGTPGLINVNARSILLENKGIISSTTQAGNGANINLQVQNTLLMRGQSQISASAGQANAGGNGGNITINAPKGFVVATPLGNNDITANGFSGAGGNITINAKSIFGFVPRTRADLVKLLGNPKPNELDSQYVPTSDITAFSKQNRDLNGVIQINTPDIDPKKLVELPENLIDTAGQIAAACGAGGKLAGGSFTATGRGGVVADPTDVLTSEAVLTDWISVSDEGENRAGGVRNNAVTQKQGNIESDAQKDNAVNSPEQIVEAQGWVIDARGNVVLVAQAPTVTPHSPGLKQADCAAH</sequence>
<accession>K9WYR6</accession>
<dbReference type="eggNOG" id="COG3210">
    <property type="taxonomic scope" value="Bacteria"/>
</dbReference>
<dbReference type="Gene3D" id="2.160.20.10">
    <property type="entry name" value="Single-stranded right-handed beta-helix, Pectin lyase-like"/>
    <property type="match status" value="2"/>
</dbReference>
<dbReference type="KEGG" id="csg:Cylst_2418"/>
<evidence type="ECO:0000313" key="3">
    <source>
        <dbReference type="Proteomes" id="UP000010475"/>
    </source>
</evidence>
<dbReference type="EMBL" id="CP003642">
    <property type="protein sequence ID" value="AFZ24637.1"/>
    <property type="molecule type" value="Genomic_DNA"/>
</dbReference>
<dbReference type="NCBIfam" id="TIGR01901">
    <property type="entry name" value="adhes_NPXG"/>
    <property type="match status" value="1"/>
</dbReference>
<gene>
    <name evidence="2" type="ORF">Cylst_2418</name>
</gene>
<evidence type="ECO:0000313" key="2">
    <source>
        <dbReference type="EMBL" id="AFZ24637.1"/>
    </source>
</evidence>
<dbReference type="InterPro" id="IPR012334">
    <property type="entry name" value="Pectin_lyas_fold"/>
</dbReference>
<dbReference type="STRING" id="56107.Cylst_2418"/>
<keyword evidence="3" id="KW-1185">Reference proteome</keyword>
<dbReference type="PATRIC" id="fig|56107.3.peg.2667"/>
<dbReference type="SMART" id="SM00912">
    <property type="entry name" value="Haemagg_act"/>
    <property type="match status" value="1"/>
</dbReference>
<reference evidence="2 3" key="1">
    <citation type="submission" date="2012-06" db="EMBL/GenBank/DDBJ databases">
        <title>Finished chromosome of genome of Cylindrospermum stagnale PCC 7417.</title>
        <authorList>
            <consortium name="US DOE Joint Genome Institute"/>
            <person name="Gugger M."/>
            <person name="Coursin T."/>
            <person name="Rippka R."/>
            <person name="Tandeau De Marsac N."/>
            <person name="Huntemann M."/>
            <person name="Wei C.-L."/>
            <person name="Han J."/>
            <person name="Detter J.C."/>
            <person name="Han C."/>
            <person name="Tapia R."/>
            <person name="Chen A."/>
            <person name="Kyrpides N."/>
            <person name="Mavromatis K."/>
            <person name="Markowitz V."/>
            <person name="Szeto E."/>
            <person name="Ivanova N."/>
            <person name="Pagani I."/>
            <person name="Pati A."/>
            <person name="Goodwin L."/>
            <person name="Nordberg H.P."/>
            <person name="Cantor M.N."/>
            <person name="Hua S.X."/>
            <person name="Woyke T."/>
            <person name="Kerfeld C.A."/>
        </authorList>
    </citation>
    <scope>NUCLEOTIDE SEQUENCE [LARGE SCALE GENOMIC DNA]</scope>
    <source>
        <strain evidence="2 3">PCC 7417</strain>
    </source>
</reference>
<dbReference type="RefSeq" id="WP_015207891.1">
    <property type="nucleotide sequence ID" value="NC_019757.1"/>
</dbReference>